<gene>
    <name evidence="2" type="ORF">ACFFUU_00950</name>
</gene>
<proteinExistence type="predicted"/>
<dbReference type="PANTHER" id="PTHR11138">
    <property type="entry name" value="METHIONYL-TRNA FORMYLTRANSFERASE"/>
    <property type="match status" value="1"/>
</dbReference>
<dbReference type="Pfam" id="PF00551">
    <property type="entry name" value="Formyl_trans_N"/>
    <property type="match status" value="1"/>
</dbReference>
<dbReference type="EMBL" id="JBHMFB010000003">
    <property type="protein sequence ID" value="MFB9088162.1"/>
    <property type="molecule type" value="Genomic_DNA"/>
</dbReference>
<evidence type="ECO:0000313" key="2">
    <source>
        <dbReference type="EMBL" id="MFB9088162.1"/>
    </source>
</evidence>
<evidence type="ECO:0000313" key="3">
    <source>
        <dbReference type="Proteomes" id="UP001589576"/>
    </source>
</evidence>
<name>A0ABV5GAP3_9FLAO</name>
<protein>
    <submittedName>
        <fullName evidence="2">Formyltransferase family protein</fullName>
    </submittedName>
</protein>
<dbReference type="SUPFAM" id="SSF53328">
    <property type="entry name" value="Formyltransferase"/>
    <property type="match status" value="1"/>
</dbReference>
<feature type="domain" description="Formyl transferase N-terminal" evidence="1">
    <location>
        <begin position="57"/>
        <end position="151"/>
    </location>
</feature>
<dbReference type="RefSeq" id="WP_290284769.1">
    <property type="nucleotide sequence ID" value="NZ_JAUFQN010000019.1"/>
</dbReference>
<sequence length="291" mass="33000">MNRIVIAGFGQPVLDLITNFSHTFEIVGVFLDYERRSKFPFFYSELESKSIPVLTLDNLNSLEVDAIILINFNKIINIHEINTPLLLNIHMGLLPVYRGNNANAWSILNGDRNVGYTLHQVTTELDGGAIYYKFEYLIKESETYFAAKNAITYDLKNNLPKIIQSIFDGKIEPVSQEGEEFIYASKVIAEDGILENWNYTTTEIINRNIIFSKPLGTGLKMKYKNDLIEINKLRTIPKYKKATGFAGAVVLKTDNGAVWIKTKDTAIALEEIIINNKIIKPADIFKIGDRL</sequence>
<dbReference type="Gene3D" id="3.40.50.12230">
    <property type="match status" value="1"/>
</dbReference>
<dbReference type="InterPro" id="IPR036477">
    <property type="entry name" value="Formyl_transf_N_sf"/>
</dbReference>
<comment type="caution">
    <text evidence="2">The sequence shown here is derived from an EMBL/GenBank/DDBJ whole genome shotgun (WGS) entry which is preliminary data.</text>
</comment>
<reference evidence="2 3" key="1">
    <citation type="submission" date="2024-09" db="EMBL/GenBank/DDBJ databases">
        <authorList>
            <person name="Sun Q."/>
            <person name="Mori K."/>
        </authorList>
    </citation>
    <scope>NUCLEOTIDE SEQUENCE [LARGE SCALE GENOMIC DNA]</scope>
    <source>
        <strain evidence="2 3">CECT 8460</strain>
    </source>
</reference>
<organism evidence="2 3">
    <name type="scientific">Flavobacterium paronense</name>
    <dbReference type="NCBI Taxonomy" id="1392775"/>
    <lineage>
        <taxon>Bacteria</taxon>
        <taxon>Pseudomonadati</taxon>
        <taxon>Bacteroidota</taxon>
        <taxon>Flavobacteriia</taxon>
        <taxon>Flavobacteriales</taxon>
        <taxon>Flavobacteriaceae</taxon>
        <taxon>Flavobacterium</taxon>
    </lineage>
</organism>
<keyword evidence="3" id="KW-1185">Reference proteome</keyword>
<dbReference type="PANTHER" id="PTHR11138:SF5">
    <property type="entry name" value="METHIONYL-TRNA FORMYLTRANSFERASE, MITOCHONDRIAL"/>
    <property type="match status" value="1"/>
</dbReference>
<dbReference type="InterPro" id="IPR002376">
    <property type="entry name" value="Formyl_transf_N"/>
</dbReference>
<accession>A0ABV5GAP3</accession>
<dbReference type="Proteomes" id="UP001589576">
    <property type="component" value="Unassembled WGS sequence"/>
</dbReference>
<evidence type="ECO:0000259" key="1">
    <source>
        <dbReference type="Pfam" id="PF00551"/>
    </source>
</evidence>